<evidence type="ECO:0000313" key="2">
    <source>
        <dbReference type="EMBL" id="GBP60872.1"/>
    </source>
</evidence>
<feature type="region of interest" description="Disordered" evidence="1">
    <location>
        <begin position="75"/>
        <end position="122"/>
    </location>
</feature>
<name>A0A4C1XD40_EUMVA</name>
<feature type="region of interest" description="Disordered" evidence="1">
    <location>
        <begin position="148"/>
        <end position="168"/>
    </location>
</feature>
<gene>
    <name evidence="2" type="ORF">EVAR_26770_1</name>
</gene>
<accession>A0A4C1XD40</accession>
<reference evidence="2 3" key="1">
    <citation type="journal article" date="2019" name="Commun. Biol.">
        <title>The bagworm genome reveals a unique fibroin gene that provides high tensile strength.</title>
        <authorList>
            <person name="Kono N."/>
            <person name="Nakamura H."/>
            <person name="Ohtoshi R."/>
            <person name="Tomita M."/>
            <person name="Numata K."/>
            <person name="Arakawa K."/>
        </authorList>
    </citation>
    <scope>NUCLEOTIDE SEQUENCE [LARGE SCALE GENOMIC DNA]</scope>
</reference>
<protein>
    <submittedName>
        <fullName evidence="2">Uncharacterized protein</fullName>
    </submittedName>
</protein>
<sequence>MKIVNDAGENCGVSRERRSQIFLLPALFCSGNESREKWGIKVLLRARCVQKLFRERISLRVLEAVRRSADGAETSYLNRPCTSRTTARRRWEREGAPCEKNGKEKADTAGHITPPDPFIPRGAPSTSCADNGASLMNTTTIRLNIAAGPGPIRVPPSLGARLSALPAA</sequence>
<evidence type="ECO:0000256" key="1">
    <source>
        <dbReference type="SAM" id="MobiDB-lite"/>
    </source>
</evidence>
<dbReference type="EMBL" id="BGZK01000798">
    <property type="protein sequence ID" value="GBP60872.1"/>
    <property type="molecule type" value="Genomic_DNA"/>
</dbReference>
<dbReference type="AlphaFoldDB" id="A0A4C1XD40"/>
<keyword evidence="3" id="KW-1185">Reference proteome</keyword>
<evidence type="ECO:0000313" key="3">
    <source>
        <dbReference type="Proteomes" id="UP000299102"/>
    </source>
</evidence>
<dbReference type="Proteomes" id="UP000299102">
    <property type="component" value="Unassembled WGS sequence"/>
</dbReference>
<feature type="compositionally biased region" description="Basic and acidic residues" evidence="1">
    <location>
        <begin position="89"/>
        <end position="108"/>
    </location>
</feature>
<proteinExistence type="predicted"/>
<comment type="caution">
    <text evidence="2">The sequence shown here is derived from an EMBL/GenBank/DDBJ whole genome shotgun (WGS) entry which is preliminary data.</text>
</comment>
<organism evidence="2 3">
    <name type="scientific">Eumeta variegata</name>
    <name type="common">Bagworm moth</name>
    <name type="synonym">Eumeta japonica</name>
    <dbReference type="NCBI Taxonomy" id="151549"/>
    <lineage>
        <taxon>Eukaryota</taxon>
        <taxon>Metazoa</taxon>
        <taxon>Ecdysozoa</taxon>
        <taxon>Arthropoda</taxon>
        <taxon>Hexapoda</taxon>
        <taxon>Insecta</taxon>
        <taxon>Pterygota</taxon>
        <taxon>Neoptera</taxon>
        <taxon>Endopterygota</taxon>
        <taxon>Lepidoptera</taxon>
        <taxon>Glossata</taxon>
        <taxon>Ditrysia</taxon>
        <taxon>Tineoidea</taxon>
        <taxon>Psychidae</taxon>
        <taxon>Oiketicinae</taxon>
        <taxon>Eumeta</taxon>
    </lineage>
</organism>
<feature type="compositionally biased region" description="Polar residues" evidence="1">
    <location>
        <begin position="75"/>
        <end position="85"/>
    </location>
</feature>